<protein>
    <submittedName>
        <fullName evidence="1">Uncharacterized protein</fullName>
    </submittedName>
</protein>
<proteinExistence type="predicted"/>
<accession>A0ABU8HAR4</accession>
<evidence type="ECO:0000313" key="2">
    <source>
        <dbReference type="Proteomes" id="UP001312865"/>
    </source>
</evidence>
<name>A0ABU8HAR4_9BACI</name>
<comment type="caution">
    <text evidence="1">The sequence shown here is derived from an EMBL/GenBank/DDBJ whole genome shotgun (WGS) entry which is preliminary data.</text>
</comment>
<sequence>MSNSKFKDNGESIDYFIVNFSILLECLTCNKVVVATRNNDEELGFRFICCNCGIVHKNNPMDSWERDTFYGFNTWLNTNCCGQTLWAYNKEHLHFMEGYILSTLRERVPNLNQSLASRLPNWMKSAKNREELTNGFKILRKKLAEAEKLLK</sequence>
<dbReference type="RefSeq" id="WP_336585655.1">
    <property type="nucleotide sequence ID" value="NZ_JBBAXC010000002.1"/>
</dbReference>
<keyword evidence="2" id="KW-1185">Reference proteome</keyword>
<reference evidence="1 2" key="1">
    <citation type="journal article" date="2018" name="J. Microbiol.">
        <title>Bacillus spongiae sp. nov., isolated from sponge of Jeju Island.</title>
        <authorList>
            <person name="Lee G.E."/>
            <person name="Im W.T."/>
            <person name="Park J.S."/>
        </authorList>
    </citation>
    <scope>NUCLEOTIDE SEQUENCE [LARGE SCALE GENOMIC DNA]</scope>
    <source>
        <strain evidence="1 2">135PIL107-10</strain>
    </source>
</reference>
<dbReference type="Proteomes" id="UP001312865">
    <property type="component" value="Unassembled WGS sequence"/>
</dbReference>
<organism evidence="1 2">
    <name type="scientific">Bacillus spongiae</name>
    <dbReference type="NCBI Taxonomy" id="2683610"/>
    <lineage>
        <taxon>Bacteria</taxon>
        <taxon>Bacillati</taxon>
        <taxon>Bacillota</taxon>
        <taxon>Bacilli</taxon>
        <taxon>Bacillales</taxon>
        <taxon>Bacillaceae</taxon>
        <taxon>Bacillus</taxon>
    </lineage>
</organism>
<evidence type="ECO:0000313" key="1">
    <source>
        <dbReference type="EMBL" id="MEI5906237.1"/>
    </source>
</evidence>
<dbReference type="SUPFAM" id="SSF57783">
    <property type="entry name" value="Zinc beta-ribbon"/>
    <property type="match status" value="1"/>
</dbReference>
<dbReference type="EMBL" id="JBBAXC010000002">
    <property type="protein sequence ID" value="MEI5906237.1"/>
    <property type="molecule type" value="Genomic_DNA"/>
</dbReference>
<gene>
    <name evidence="1" type="ORF">WAK64_04010</name>
</gene>